<gene>
    <name evidence="1" type="ORF">NG895_16310</name>
</gene>
<evidence type="ECO:0000313" key="2">
    <source>
        <dbReference type="Proteomes" id="UP001155241"/>
    </source>
</evidence>
<dbReference type="AlphaFoldDB" id="A0A9X2JGX8"/>
<proteinExistence type="predicted"/>
<dbReference type="RefSeq" id="WP_252853587.1">
    <property type="nucleotide sequence ID" value="NZ_JAMXLR010000055.1"/>
</dbReference>
<sequence>MRAIIEAKLQELQDTGNDPNEALQALTPALQTVARLVKTQQEISERCNQALRKDTLAELAKVLIAAVTDEIIDLPEGPERLERIANRFTTAIDQATNA</sequence>
<accession>A0A9X2JGX8</accession>
<organism evidence="1 2">
    <name type="scientific">Aeoliella straminimaris</name>
    <dbReference type="NCBI Taxonomy" id="2954799"/>
    <lineage>
        <taxon>Bacteria</taxon>
        <taxon>Pseudomonadati</taxon>
        <taxon>Planctomycetota</taxon>
        <taxon>Planctomycetia</taxon>
        <taxon>Pirellulales</taxon>
        <taxon>Lacipirellulaceae</taxon>
        <taxon>Aeoliella</taxon>
    </lineage>
</organism>
<protein>
    <submittedName>
        <fullName evidence="1">Uncharacterized protein</fullName>
    </submittedName>
</protein>
<dbReference type="Proteomes" id="UP001155241">
    <property type="component" value="Unassembled WGS sequence"/>
</dbReference>
<reference evidence="1" key="1">
    <citation type="submission" date="2022-06" db="EMBL/GenBank/DDBJ databases">
        <title>Aeoliella straminimaris, a novel planctomycete from sediments.</title>
        <authorList>
            <person name="Vitorino I.R."/>
            <person name="Lage O.M."/>
        </authorList>
    </citation>
    <scope>NUCLEOTIDE SEQUENCE</scope>
    <source>
        <strain evidence="1">ICT_H6.2</strain>
    </source>
</reference>
<evidence type="ECO:0000313" key="1">
    <source>
        <dbReference type="EMBL" id="MCO6045475.1"/>
    </source>
</evidence>
<keyword evidence="2" id="KW-1185">Reference proteome</keyword>
<comment type="caution">
    <text evidence="1">The sequence shown here is derived from an EMBL/GenBank/DDBJ whole genome shotgun (WGS) entry which is preliminary data.</text>
</comment>
<dbReference type="EMBL" id="JAMXLR010000055">
    <property type="protein sequence ID" value="MCO6045475.1"/>
    <property type="molecule type" value="Genomic_DNA"/>
</dbReference>
<name>A0A9X2JGX8_9BACT</name>